<dbReference type="InterPro" id="IPR016181">
    <property type="entry name" value="Acyl_CoA_acyltransferase"/>
</dbReference>
<comment type="similarity">
    <text evidence="2">Belongs to the ODC antizyme family.</text>
</comment>
<evidence type="ECO:0000256" key="5">
    <source>
        <dbReference type="ARBA" id="ARBA00022758"/>
    </source>
</evidence>
<proteinExistence type="inferred from homology"/>
<accession>A0A517L7L1</accession>
<keyword evidence="5" id="KW-0688">Ribosomal frameshifting</keyword>
<protein>
    <recommendedName>
        <fullName evidence="4">Ornithine decarboxylase antizyme</fullName>
    </recommendedName>
</protein>
<evidence type="ECO:0000313" key="8">
    <source>
        <dbReference type="Proteomes" id="UP000316270"/>
    </source>
</evidence>
<organism evidence="7 8">
    <name type="scientific">Venturia effusa</name>
    <dbReference type="NCBI Taxonomy" id="50376"/>
    <lineage>
        <taxon>Eukaryota</taxon>
        <taxon>Fungi</taxon>
        <taxon>Dikarya</taxon>
        <taxon>Ascomycota</taxon>
        <taxon>Pezizomycotina</taxon>
        <taxon>Dothideomycetes</taxon>
        <taxon>Pleosporomycetidae</taxon>
        <taxon>Venturiales</taxon>
        <taxon>Venturiaceae</taxon>
        <taxon>Venturia</taxon>
    </lineage>
</organism>
<dbReference type="GO" id="GO:0005634">
    <property type="term" value="C:nucleus"/>
    <property type="evidence" value="ECO:0007669"/>
    <property type="project" value="TreeGrafter"/>
</dbReference>
<evidence type="ECO:0000256" key="1">
    <source>
        <dbReference type="ARBA" id="ARBA00002307"/>
    </source>
</evidence>
<dbReference type="AlphaFoldDB" id="A0A517L7L1"/>
<comment type="subunit">
    <text evidence="3">Interacts with ODC and thereby sterically blocks ODC homodimerization.</text>
</comment>
<evidence type="ECO:0000256" key="6">
    <source>
        <dbReference type="SAM" id="MobiDB-lite"/>
    </source>
</evidence>
<dbReference type="PANTHER" id="PTHR10279:SF10">
    <property type="entry name" value="ORNITHINE DECARBOXYLASE ANTIZYME"/>
    <property type="match status" value="1"/>
</dbReference>
<dbReference type="EMBL" id="CP042190">
    <property type="protein sequence ID" value="QDS71603.1"/>
    <property type="molecule type" value="Genomic_DNA"/>
</dbReference>
<dbReference type="GO" id="GO:0075523">
    <property type="term" value="P:viral translational frameshifting"/>
    <property type="evidence" value="ECO:0007669"/>
    <property type="project" value="UniProtKB-KW"/>
</dbReference>
<evidence type="ECO:0000256" key="3">
    <source>
        <dbReference type="ARBA" id="ARBA00011486"/>
    </source>
</evidence>
<feature type="region of interest" description="Disordered" evidence="6">
    <location>
        <begin position="1"/>
        <end position="23"/>
    </location>
</feature>
<evidence type="ECO:0000313" key="7">
    <source>
        <dbReference type="EMBL" id="QDS71603.1"/>
    </source>
</evidence>
<dbReference type="Pfam" id="PF02100">
    <property type="entry name" value="ODC_AZ"/>
    <property type="match status" value="1"/>
</dbReference>
<keyword evidence="8" id="KW-1185">Reference proteome</keyword>
<dbReference type="Gene3D" id="3.40.630.60">
    <property type="match status" value="1"/>
</dbReference>
<gene>
    <name evidence="7" type="ORF">FKW77_006623</name>
</gene>
<dbReference type="Proteomes" id="UP000316270">
    <property type="component" value="Chromosome 6"/>
</dbReference>
<dbReference type="SUPFAM" id="SSF55729">
    <property type="entry name" value="Acyl-CoA N-acyltransferases (Nat)"/>
    <property type="match status" value="1"/>
</dbReference>
<dbReference type="PANTHER" id="PTHR10279">
    <property type="entry name" value="ORNITHINE DECARBOXYLASE ANTIZYME"/>
    <property type="match status" value="1"/>
</dbReference>
<sequence>MAGFITNHRNSNSSNYSDSDESSYDGASTVVRASCYVVKNGTAAGTSSPSNSPPLTAYDNKMYFSTPAKNTKARREGAAYHITGECERLFCDTLKAVFHGEGNLASQESLVMDMHTHGTNKQDYFGTSNHSNGLKGNRSRIDHKAYVTDWLEIWDYVGGATFRGFVAEHQDERSMFVFFDSGVLSSDLKPGLMALLELCEVPDFDCSRLVVCLDRQADPEASKSLMRDLGWVGFEAVTLADWTESDAIVSDRWMFLSMDA</sequence>
<evidence type="ECO:0000256" key="4">
    <source>
        <dbReference type="ARBA" id="ARBA00017712"/>
    </source>
</evidence>
<dbReference type="OrthoDB" id="5959761at2759"/>
<dbReference type="GO" id="GO:0008073">
    <property type="term" value="F:ornithine decarboxylase inhibitor activity"/>
    <property type="evidence" value="ECO:0007669"/>
    <property type="project" value="InterPro"/>
</dbReference>
<dbReference type="InterPro" id="IPR002993">
    <property type="entry name" value="ODC_AZ"/>
</dbReference>
<dbReference type="STRING" id="50376.A0A517L7L1"/>
<comment type="function">
    <text evidence="1">Ornithine decarboxylase (ODC) antizyme protein that negatively regulates ODC activity and intracellular polyamine biosynthesis in response to increased intracellular polyamine levels. Binds to ODC monomers, inhibiting the assembly of the functional ODC homodimer, and targets the monomers for ubiquitin-independent proteolytic destruction by the 26S proteasome.</text>
</comment>
<evidence type="ECO:0000256" key="2">
    <source>
        <dbReference type="ARBA" id="ARBA00008796"/>
    </source>
</evidence>
<reference evidence="7 8" key="1">
    <citation type="submission" date="2019-07" db="EMBL/GenBank/DDBJ databases">
        <title>Finished genome of Venturia effusa.</title>
        <authorList>
            <person name="Young C.A."/>
            <person name="Cox M.P."/>
            <person name="Ganley A.R.D."/>
            <person name="David W.J."/>
        </authorList>
    </citation>
    <scope>NUCLEOTIDE SEQUENCE [LARGE SCALE GENOMIC DNA]</scope>
    <source>
        <strain evidence="8">albino</strain>
    </source>
</reference>
<dbReference type="GO" id="GO:0005737">
    <property type="term" value="C:cytoplasm"/>
    <property type="evidence" value="ECO:0007669"/>
    <property type="project" value="TreeGrafter"/>
</dbReference>
<dbReference type="GO" id="GO:0045732">
    <property type="term" value="P:positive regulation of protein catabolic process"/>
    <property type="evidence" value="ECO:0007669"/>
    <property type="project" value="TreeGrafter"/>
</dbReference>
<dbReference type="InterPro" id="IPR038581">
    <property type="entry name" value="ODC_AZ_sf"/>
</dbReference>
<name>A0A517L7L1_9PEZI</name>